<organism evidence="3 4">
    <name type="scientific">Streptomyces tibetensis</name>
    <dbReference type="NCBI Taxonomy" id="2382123"/>
    <lineage>
        <taxon>Bacteria</taxon>
        <taxon>Bacillati</taxon>
        <taxon>Actinomycetota</taxon>
        <taxon>Actinomycetes</taxon>
        <taxon>Kitasatosporales</taxon>
        <taxon>Streptomycetaceae</taxon>
        <taxon>Streptomyces</taxon>
    </lineage>
</organism>
<gene>
    <name evidence="3" type="ORF">ACFYQT_04875</name>
</gene>
<proteinExistence type="predicted"/>
<evidence type="ECO:0008006" key="5">
    <source>
        <dbReference type="Google" id="ProtNLM"/>
    </source>
</evidence>
<feature type="region of interest" description="Disordered" evidence="1">
    <location>
        <begin position="88"/>
        <end position="113"/>
    </location>
</feature>
<evidence type="ECO:0000313" key="4">
    <source>
        <dbReference type="Proteomes" id="UP001601422"/>
    </source>
</evidence>
<feature type="compositionally biased region" description="Basic and acidic residues" evidence="1">
    <location>
        <begin position="94"/>
        <end position="107"/>
    </location>
</feature>
<dbReference type="EMBL" id="JBIAJP010000001">
    <property type="protein sequence ID" value="MFF0002783.1"/>
    <property type="molecule type" value="Genomic_DNA"/>
</dbReference>
<dbReference type="RefSeq" id="WP_361937983.1">
    <property type="nucleotide sequence ID" value="NZ_JBEXWI010000001.1"/>
</dbReference>
<dbReference type="Proteomes" id="UP001601422">
    <property type="component" value="Unassembled WGS sequence"/>
</dbReference>
<name>A0ABW6MP30_9ACTN</name>
<keyword evidence="4" id="KW-1185">Reference proteome</keyword>
<keyword evidence="2" id="KW-0812">Transmembrane</keyword>
<feature type="transmembrane region" description="Helical" evidence="2">
    <location>
        <begin position="45"/>
        <end position="63"/>
    </location>
</feature>
<comment type="caution">
    <text evidence="3">The sequence shown here is derived from an EMBL/GenBank/DDBJ whole genome shotgun (WGS) entry which is preliminary data.</text>
</comment>
<evidence type="ECO:0000256" key="1">
    <source>
        <dbReference type="SAM" id="MobiDB-lite"/>
    </source>
</evidence>
<sequence length="113" mass="11995">MRAKGEQDVDEARRRSARRAELAGGVITSLLAFSAFAGLATKAGLPWWAVLAVAVSTVGLAGWTRRPDRPAARAGGRIGERIGERAGEQVGEWAGERSGERAGERVGARVPMR</sequence>
<reference evidence="3 4" key="1">
    <citation type="submission" date="2024-10" db="EMBL/GenBank/DDBJ databases">
        <title>The Natural Products Discovery Center: Release of the First 8490 Sequenced Strains for Exploring Actinobacteria Biosynthetic Diversity.</title>
        <authorList>
            <person name="Kalkreuter E."/>
            <person name="Kautsar S.A."/>
            <person name="Yang D."/>
            <person name="Bader C.D."/>
            <person name="Teijaro C.N."/>
            <person name="Fluegel L."/>
            <person name="Davis C.M."/>
            <person name="Simpson J.R."/>
            <person name="Lauterbach L."/>
            <person name="Steele A.D."/>
            <person name="Gui C."/>
            <person name="Meng S."/>
            <person name="Li G."/>
            <person name="Viehrig K."/>
            <person name="Ye F."/>
            <person name="Su P."/>
            <person name="Kiefer A.F."/>
            <person name="Nichols A."/>
            <person name="Cepeda A.J."/>
            <person name="Yan W."/>
            <person name="Fan B."/>
            <person name="Jiang Y."/>
            <person name="Adhikari A."/>
            <person name="Zheng C.-J."/>
            <person name="Schuster L."/>
            <person name="Cowan T.M."/>
            <person name="Smanski M.J."/>
            <person name="Chevrette M.G."/>
            <person name="De Carvalho L.P.S."/>
            <person name="Shen B."/>
        </authorList>
    </citation>
    <scope>NUCLEOTIDE SEQUENCE [LARGE SCALE GENOMIC DNA]</scope>
    <source>
        <strain evidence="3 4">NPDC005497</strain>
    </source>
</reference>
<evidence type="ECO:0000256" key="2">
    <source>
        <dbReference type="SAM" id="Phobius"/>
    </source>
</evidence>
<accession>A0ABW6MP30</accession>
<keyword evidence="2" id="KW-0472">Membrane</keyword>
<protein>
    <recommendedName>
        <fullName evidence="5">Integral membrane protein</fullName>
    </recommendedName>
</protein>
<feature type="transmembrane region" description="Helical" evidence="2">
    <location>
        <begin position="20"/>
        <end position="39"/>
    </location>
</feature>
<keyword evidence="2" id="KW-1133">Transmembrane helix</keyword>
<evidence type="ECO:0000313" key="3">
    <source>
        <dbReference type="EMBL" id="MFF0002783.1"/>
    </source>
</evidence>